<dbReference type="NCBIfam" id="NF007124">
    <property type="entry name" value="PRK09565.1"/>
    <property type="match status" value="1"/>
</dbReference>
<feature type="compositionally biased region" description="Basic and acidic residues" evidence="4">
    <location>
        <begin position="293"/>
        <end position="311"/>
    </location>
</feature>
<dbReference type="GO" id="GO:0046872">
    <property type="term" value="F:metal ion binding"/>
    <property type="evidence" value="ECO:0007669"/>
    <property type="project" value="UniProtKB-KW"/>
</dbReference>
<dbReference type="GO" id="GO:0016491">
    <property type="term" value="F:oxidoreductase activity"/>
    <property type="evidence" value="ECO:0007669"/>
    <property type="project" value="InterPro"/>
</dbReference>
<evidence type="ECO:0000259" key="5">
    <source>
        <dbReference type="PROSITE" id="PS51725"/>
    </source>
</evidence>
<sequence>MDHIRRDPPATEEGWYVLHDLRRVDWDAWREAPDHERERALAEGIEHLRAHEDLTDADAGGSALFSVVGHKADLMVMHMRPTTAHLDRAERRFEQTALAAFTERVTSYVSVTEISGYMTEDLADGLENIEDAGRRNYMQSRLYPSVPDSEHVCFYPMDKRRDPEYNWYDLPFDERRDLISGHGEIGREYAGKVTQIITGSLGFDDYEWGVTLFADDATQIKKLLYQMRFDPSSSKYAEFGPFYFGRRIAPEDLPALLAGEAVPADADEGAAADDHAQAHEATAAHANGGSGVEHGHGHGEGGDDPHGEGGHHHGGGGDSPHGDGADADGDHPDTDDGGRPSRPDEPPHETVDREELAKELHRFGVSREERERAGYGLVFHSEADAEDIVDDVDGLRGNFDHYDTHVLTAVRADAGQTAVVSLWANERAANVASGFLGDLPGAQPGIGGSLGDPAEETADDAVDSGGHGHDAGAEDADGPVGTDEDDDIRGELADLDIYGGQPHGEDVYSMVVYSEAAPDELADEVDELREAFERYGTHVRTSVYEAQDGSRTAVVSIWETQSAAKTAGDFLSELPDVVARAGEESGFGTMGMFYTVVPEYREEFVETFGDVGGMLAEMDGHHDTRLMVNRDDENDMFIASQWRSREDAMGFFRSDAFRDTVQWGREVLADRPRHVFLA</sequence>
<dbReference type="EMBL" id="CP104003">
    <property type="protein sequence ID" value="UWM56713.1"/>
    <property type="molecule type" value="Genomic_DNA"/>
</dbReference>
<name>A0A9E7R7L0_9EURY</name>
<feature type="compositionally biased region" description="Basic and acidic residues" evidence="4">
    <location>
        <begin position="320"/>
        <end position="354"/>
    </location>
</feature>
<dbReference type="NCBIfam" id="NF008913">
    <property type="entry name" value="PRK12276.1"/>
    <property type="match status" value="1"/>
</dbReference>
<keyword evidence="3" id="KW-0408">Iron</keyword>
<keyword evidence="2" id="KW-0479">Metal-binding</keyword>
<dbReference type="InterPro" id="IPR010644">
    <property type="entry name" value="ChdC/CLD"/>
</dbReference>
<feature type="region of interest" description="Disordered" evidence="4">
    <location>
        <begin position="266"/>
        <end position="354"/>
    </location>
</feature>
<evidence type="ECO:0000313" key="6">
    <source>
        <dbReference type="EMBL" id="UWM56713.1"/>
    </source>
</evidence>
<dbReference type="KEGG" id="ssai:N0B31_10540"/>
<organism evidence="6 7">
    <name type="scientific">Salinirubellus salinus</name>
    <dbReference type="NCBI Taxonomy" id="1364945"/>
    <lineage>
        <taxon>Archaea</taxon>
        <taxon>Methanobacteriati</taxon>
        <taxon>Methanobacteriota</taxon>
        <taxon>Stenosarchaea group</taxon>
        <taxon>Halobacteria</taxon>
        <taxon>Halobacteriales</taxon>
        <taxon>Natronomonadaceae</taxon>
        <taxon>Salinirubellus</taxon>
    </lineage>
</organism>
<feature type="region of interest" description="Disordered" evidence="4">
    <location>
        <begin position="443"/>
        <end position="487"/>
    </location>
</feature>
<dbReference type="InterPro" id="IPR007138">
    <property type="entry name" value="ABM_dom"/>
</dbReference>
<dbReference type="PANTHER" id="PTHR36843">
    <property type="entry name" value="HEME-DEPENDENT PEROXIDASE YWFI-RELATED"/>
    <property type="match status" value="1"/>
</dbReference>
<dbReference type="AlphaFoldDB" id="A0A9E7R7L0"/>
<dbReference type="Proteomes" id="UP001057580">
    <property type="component" value="Chromosome"/>
</dbReference>
<dbReference type="RefSeq" id="WP_260643827.1">
    <property type="nucleotide sequence ID" value="NZ_CP104003.1"/>
</dbReference>
<proteinExistence type="predicted"/>
<feature type="compositionally biased region" description="Acidic residues" evidence="4">
    <location>
        <begin position="473"/>
        <end position="487"/>
    </location>
</feature>
<dbReference type="PANTHER" id="PTHR36843:SF1">
    <property type="entry name" value="COPROHEME DECARBOXYLASE"/>
    <property type="match status" value="1"/>
</dbReference>
<dbReference type="Pfam" id="PF06778">
    <property type="entry name" value="Chlor_dismutase"/>
    <property type="match status" value="1"/>
</dbReference>
<dbReference type="Gene3D" id="3.30.70.100">
    <property type="match status" value="1"/>
</dbReference>
<dbReference type="SUPFAM" id="SSF54909">
    <property type="entry name" value="Dimeric alpha+beta barrel"/>
    <property type="match status" value="2"/>
</dbReference>
<dbReference type="Pfam" id="PF03992">
    <property type="entry name" value="ABM"/>
    <property type="match status" value="1"/>
</dbReference>
<protein>
    <submittedName>
        <fullName evidence="6">Heme-binding protein</fullName>
    </submittedName>
</protein>
<evidence type="ECO:0000256" key="1">
    <source>
        <dbReference type="ARBA" id="ARBA00022617"/>
    </source>
</evidence>
<dbReference type="GeneID" id="74942864"/>
<dbReference type="InterPro" id="IPR011008">
    <property type="entry name" value="Dimeric_a/b-barrel"/>
</dbReference>
<feature type="compositionally biased region" description="Acidic residues" evidence="4">
    <location>
        <begin position="453"/>
        <end position="462"/>
    </location>
</feature>
<gene>
    <name evidence="6" type="ORF">N0B31_10540</name>
</gene>
<feature type="domain" description="ABM" evidence="5">
    <location>
        <begin position="588"/>
        <end position="676"/>
    </location>
</feature>
<keyword evidence="1" id="KW-0349">Heme</keyword>
<evidence type="ECO:0000256" key="3">
    <source>
        <dbReference type="ARBA" id="ARBA00023004"/>
    </source>
</evidence>
<evidence type="ECO:0000256" key="2">
    <source>
        <dbReference type="ARBA" id="ARBA00022723"/>
    </source>
</evidence>
<dbReference type="Gene3D" id="3.30.70.1030">
    <property type="entry name" value="Apc35880, domain 1"/>
    <property type="match status" value="2"/>
</dbReference>
<keyword evidence="7" id="KW-1185">Reference proteome</keyword>
<evidence type="ECO:0000256" key="4">
    <source>
        <dbReference type="SAM" id="MobiDB-lite"/>
    </source>
</evidence>
<evidence type="ECO:0000313" key="7">
    <source>
        <dbReference type="Proteomes" id="UP001057580"/>
    </source>
</evidence>
<dbReference type="PROSITE" id="PS51725">
    <property type="entry name" value="ABM"/>
    <property type="match status" value="1"/>
</dbReference>
<dbReference type="GO" id="GO:0020037">
    <property type="term" value="F:heme binding"/>
    <property type="evidence" value="ECO:0007669"/>
    <property type="project" value="InterPro"/>
</dbReference>
<accession>A0A9E7R7L0</accession>
<reference evidence="6" key="1">
    <citation type="submission" date="2022-09" db="EMBL/GenBank/DDBJ databases">
        <title>Diverse halophilic archaea isolated from saline environments.</title>
        <authorList>
            <person name="Cui H.-L."/>
        </authorList>
    </citation>
    <scope>NUCLEOTIDE SEQUENCE</scope>
    <source>
        <strain evidence="6">ZS-35-S2</strain>
    </source>
</reference>